<dbReference type="RefSeq" id="WP_158066358.1">
    <property type="nucleotide sequence ID" value="NZ_CP042829.1"/>
</dbReference>
<accession>A0ABX6BZJ7</accession>
<feature type="region of interest" description="Disordered" evidence="2">
    <location>
        <begin position="83"/>
        <end position="102"/>
    </location>
</feature>
<dbReference type="SUPFAM" id="SSF89957">
    <property type="entry name" value="MTH1187/YkoF-like"/>
    <property type="match status" value="1"/>
</dbReference>
<dbReference type="PANTHER" id="PTHR33777">
    <property type="entry name" value="UPF0045 PROTEIN ECM15"/>
    <property type="match status" value="1"/>
</dbReference>
<evidence type="ECO:0000259" key="3">
    <source>
        <dbReference type="Pfam" id="PF01910"/>
    </source>
</evidence>
<dbReference type="Gene3D" id="3.30.70.930">
    <property type="match status" value="1"/>
</dbReference>
<dbReference type="PANTHER" id="PTHR33777:SF1">
    <property type="entry name" value="UPF0045 PROTEIN ECM15"/>
    <property type="match status" value="1"/>
</dbReference>
<dbReference type="InterPro" id="IPR029756">
    <property type="entry name" value="MTH1187/YkoF-like"/>
</dbReference>
<reference evidence="4 5" key="1">
    <citation type="submission" date="2019-08" db="EMBL/GenBank/DDBJ databases">
        <authorList>
            <person name="Toschakov S.V."/>
        </authorList>
    </citation>
    <scope>NUCLEOTIDE SEQUENCE [LARGE SCALE GENOMIC DNA]</scope>
    <source>
        <strain evidence="4 5">3753O</strain>
    </source>
</reference>
<evidence type="ECO:0000256" key="2">
    <source>
        <dbReference type="SAM" id="MobiDB-lite"/>
    </source>
</evidence>
<dbReference type="Pfam" id="PF01910">
    <property type="entry name" value="Thiamine_BP"/>
    <property type="match status" value="1"/>
</dbReference>
<proteinExistence type="inferred from homology"/>
<feature type="domain" description="Thiamine-binding protein" evidence="3">
    <location>
        <begin position="18"/>
        <end position="81"/>
    </location>
</feature>
<organism evidence="4 5">
    <name type="scientific">Tepidiforma bonchosmolovskayae</name>
    <dbReference type="NCBI Taxonomy" id="2601677"/>
    <lineage>
        <taxon>Bacteria</taxon>
        <taxon>Bacillati</taxon>
        <taxon>Chloroflexota</taxon>
        <taxon>Tepidiformia</taxon>
        <taxon>Tepidiformales</taxon>
        <taxon>Tepidiformaceae</taxon>
        <taxon>Tepidiforma</taxon>
    </lineage>
</organism>
<comment type="similarity">
    <text evidence="1">Belongs to the UPF0045 family.</text>
</comment>
<gene>
    <name evidence="4" type="ORF">Tbon_03690</name>
</gene>
<dbReference type="Proteomes" id="UP000326331">
    <property type="component" value="Chromosome"/>
</dbReference>
<protein>
    <submittedName>
        <fullName evidence="4">Thiamine-binding protein</fullName>
    </submittedName>
</protein>
<keyword evidence="5" id="KW-1185">Reference proteome</keyword>
<reference evidence="4 5" key="2">
    <citation type="submission" date="2019-10" db="EMBL/GenBank/DDBJ databases">
        <title>Thermopilla bonchosmolovskayae gen. nov., sp. nov., a moderately thermophilic Chloroflexi bacterium from a Chukotka hot spring (Arctic, Russia), representing a novel classis Thermopillaia, which include previously uncultivated lineage OLB14.</title>
        <authorList>
            <person name="Kochetkova T.V."/>
            <person name="Zayulina K.S."/>
            <person name="Zhigarkov V.S."/>
            <person name="Minaev N.V."/>
            <person name="Novikov A."/>
            <person name="Toshchakov S.V."/>
            <person name="Elcheninov A.G."/>
            <person name="Kublanov I.V."/>
        </authorList>
    </citation>
    <scope>NUCLEOTIDE SEQUENCE [LARGE SCALE GENOMIC DNA]</scope>
    <source>
        <strain evidence="4 5">3753O</strain>
    </source>
</reference>
<evidence type="ECO:0000256" key="1">
    <source>
        <dbReference type="ARBA" id="ARBA00010272"/>
    </source>
</evidence>
<name>A0ABX6BZJ7_9CHLR</name>
<evidence type="ECO:0000313" key="4">
    <source>
        <dbReference type="EMBL" id="QFG02429.1"/>
    </source>
</evidence>
<dbReference type="EMBL" id="CP042829">
    <property type="protein sequence ID" value="QFG02429.1"/>
    <property type="molecule type" value="Genomic_DNA"/>
</dbReference>
<evidence type="ECO:0000313" key="5">
    <source>
        <dbReference type="Proteomes" id="UP000326331"/>
    </source>
</evidence>
<dbReference type="InterPro" id="IPR002767">
    <property type="entry name" value="Thiamine_BP"/>
</dbReference>
<sequence>MIVEIECLPRPYGEPGAPYSFVEAAIRVIQESGLKYEVSALGTTFEGEPEEAWRVAREAHEACLAAGAESVLTIVKFSQSRMPNPPTMESLTAKFRQDGGAA</sequence>
<dbReference type="InterPro" id="IPR051614">
    <property type="entry name" value="UPF0045_domain"/>
</dbReference>